<reference evidence="2" key="1">
    <citation type="submission" date="2022-12" db="EMBL/GenBank/DDBJ databases">
        <authorList>
            <person name="Petersen C."/>
        </authorList>
    </citation>
    <scope>NUCLEOTIDE SEQUENCE</scope>
    <source>
        <strain evidence="2">IBT 15544</strain>
    </source>
</reference>
<dbReference type="Gene3D" id="2.180.10.10">
    <property type="entry name" value="RHS repeat-associated core"/>
    <property type="match status" value="1"/>
</dbReference>
<accession>A0A9W9SZP5</accession>
<dbReference type="RefSeq" id="XP_058308305.1">
    <property type="nucleotide sequence ID" value="XM_058451767.1"/>
</dbReference>
<dbReference type="InterPro" id="IPR031325">
    <property type="entry name" value="RHS_repeat"/>
</dbReference>
<keyword evidence="3" id="KW-1185">Reference proteome</keyword>
<organism evidence="2 3">
    <name type="scientific">Penicillium cinerascens</name>
    <dbReference type="NCBI Taxonomy" id="70096"/>
    <lineage>
        <taxon>Eukaryota</taxon>
        <taxon>Fungi</taxon>
        <taxon>Dikarya</taxon>
        <taxon>Ascomycota</taxon>
        <taxon>Pezizomycotina</taxon>
        <taxon>Eurotiomycetes</taxon>
        <taxon>Eurotiomycetidae</taxon>
        <taxon>Eurotiales</taxon>
        <taxon>Aspergillaceae</taxon>
        <taxon>Penicillium</taxon>
    </lineage>
</organism>
<comment type="caution">
    <text evidence="2">The sequence shown here is derived from an EMBL/GenBank/DDBJ whole genome shotgun (WGS) entry which is preliminary data.</text>
</comment>
<dbReference type="InterPro" id="IPR006530">
    <property type="entry name" value="YD"/>
</dbReference>
<reference evidence="2" key="2">
    <citation type="journal article" date="2023" name="IMA Fungus">
        <title>Comparative genomic study of the Penicillium genus elucidates a diverse pangenome and 15 lateral gene transfer events.</title>
        <authorList>
            <person name="Petersen C."/>
            <person name="Sorensen T."/>
            <person name="Nielsen M.R."/>
            <person name="Sondergaard T.E."/>
            <person name="Sorensen J.L."/>
            <person name="Fitzpatrick D.A."/>
            <person name="Frisvad J.C."/>
            <person name="Nielsen K.L."/>
        </authorList>
    </citation>
    <scope>NUCLEOTIDE SEQUENCE</scope>
    <source>
        <strain evidence="2">IBT 15544</strain>
    </source>
</reference>
<name>A0A9W9SZP5_9EURO</name>
<dbReference type="Proteomes" id="UP001150904">
    <property type="component" value="Unassembled WGS sequence"/>
</dbReference>
<dbReference type="InterPro" id="IPR050708">
    <property type="entry name" value="T6SS_VgrG/RHS"/>
</dbReference>
<evidence type="ECO:0008006" key="4">
    <source>
        <dbReference type="Google" id="ProtNLM"/>
    </source>
</evidence>
<feature type="transmembrane region" description="Helical" evidence="1">
    <location>
        <begin position="1350"/>
        <end position="1374"/>
    </location>
</feature>
<keyword evidence="1" id="KW-0812">Transmembrane</keyword>
<dbReference type="EMBL" id="JAPQKR010000012">
    <property type="protein sequence ID" value="KAJ5203826.1"/>
    <property type="molecule type" value="Genomic_DNA"/>
</dbReference>
<protein>
    <recommendedName>
        <fullName evidence="4">Insecticide toxin TcdB middle/N-terminal domain-containing protein</fullName>
    </recommendedName>
</protein>
<gene>
    <name evidence="2" type="ORF">N7498_004705</name>
</gene>
<keyword evidence="1" id="KW-0472">Membrane</keyword>
<dbReference type="InterPro" id="IPR022385">
    <property type="entry name" value="Rhs_assc_core"/>
</dbReference>
<keyword evidence="1" id="KW-1133">Transmembrane helix</keyword>
<dbReference type="OrthoDB" id="442731at2759"/>
<dbReference type="PANTHER" id="PTHR32305:SF15">
    <property type="entry name" value="PROTEIN RHSA-RELATED"/>
    <property type="match status" value="1"/>
</dbReference>
<evidence type="ECO:0000256" key="1">
    <source>
        <dbReference type="SAM" id="Phobius"/>
    </source>
</evidence>
<dbReference type="NCBIfam" id="TIGR01643">
    <property type="entry name" value="YD_repeat_2x"/>
    <property type="match status" value="3"/>
</dbReference>
<dbReference type="Pfam" id="PF05593">
    <property type="entry name" value="RHS_repeat"/>
    <property type="match status" value="1"/>
</dbReference>
<feature type="transmembrane region" description="Helical" evidence="1">
    <location>
        <begin position="1317"/>
        <end position="1338"/>
    </location>
</feature>
<dbReference type="GeneID" id="83179068"/>
<dbReference type="NCBIfam" id="TIGR03696">
    <property type="entry name" value="Rhs_assc_core"/>
    <property type="match status" value="1"/>
</dbReference>
<sequence length="1536" mass="169777">MDAPQGTLIPSSDASLGVFRIDQTPKITVLPCDINGDGVQDLVVSLVETEYRGVDIAIRMNFTTFLNNGMGGFSQQGEPQIYSHITEPGRAPSGKGENELHSNNYVSLLSQGSSSGLIRPPKWYHIAEKSQLPMGDLEIIPADLNGTSLADWLFYGILNDAVTVHPIYNTGKVCEDFLSSVRSPMGLSTSFTYAPMTNADIYESALPRSLNTQSVKRGAHTVKGSPSYVVAEIRSTNDPSVNSIKYNDIVQKKYYGARVSPRGYGWEGFSRIASYHPLSDDTTIDHYQQSWPFTGCKRQIDQIQGRENDGVLLQSTNITYEERSQELGGKKIFRVSKTAEVQTGMDNGLPARSFSRTFEYDAQGNVALECSKELDEHTLWTRYEYTTVGSSSGLPTSKKMSTKELNVNMSSFEKGDLRLSLFEYHSEHGTVSTAREWLSDHACFAEQHFEYDIYGNEIFNKTTSGLEVRTEYDAMFQCYPVKIRETGPGIDHVRLSGYDARFGHEVACRETKGALKISEYDESGRLLRSGNSEDESNCQNSAQELLPATHFIAESELTTLLSSARICSNKSLQYDRLETPSKSQYLRTMTKVHFREGLEGQDTVEEAVDCTGRVCKQRKQQGTSLPVWQHFEYNTQGYLTTQSLPQKRADNGASNWDLNPTPEQQIRCQYDCLKRPISISKPSHQQNGNFSVVSRNIYQKGGSHVAHVVERIPSSLEQGQPAATIYLSRTESFYTQINGSEKLSAKINEKGECTKFTYDAMGRMVTSTDAAGKTETRSYNTSGKILETHDPYRNVVIRTYSPSGDLIGERNSLNEYTTHDYDAKGRRVKSVNENGREISYEYDRGCRDGLSRVIFAASSDSQINDASWEYRYDSQGRVTRSILCTGPDETFSVNLSYDWQGQVISRSFFDGSSLKTSHQGSRVGRVAFSGDEWNVEAEMQSYNAFDKPEQWSIHGCGLKDFQGTMQTDQVGFPLTNSLRNSDASLVENHFIYNDLDQLSRVHEFISGKTSDYTYEGSRLVTSQGQTGPLTKYAYDLSGNLTQKGDMILHTSPECMEGKNGEKSVVRVQYDEAGQMISRELPQQSKAHSFSYDGFGNIATITDTINGKTSHILSDGQGNTLIRTPEDGSREIQFTREFSLLIRPDRSQQLRRRMFGPDKRLLATIMTEKPCEKDLKTTHIARVAFTDAKGNVTHLFGSDGKLCHSMEYDDFGSLSPSDAPLSSTYEANAMDANTCLIDFGARWYDPMVARFATPDDILDEKSLSNVDGINRYAFENNDPINHVDPTGHWGSSFWSGLLLGLTLLAVGVAIAATGGAGIGLAALSGALISGGLAAVQYSWEHREEKDAGKFWAGYGATLAVSFATGAASGAFGAYISSSASLTTSCSRVFAKGAVEVINKPGKILATFVIVASKALVSGLTGAIVQMGQNLIQRDIYGAKVGLWDGVGSAGLTGLRNGALTALSTAYWTWKGQDQLNRVTATIKGTWQYDDCLNPNVFNPEYDHVFKPFVYTDPVANNVSAQAGKSFSNVNWENPFGR</sequence>
<dbReference type="PANTHER" id="PTHR32305">
    <property type="match status" value="1"/>
</dbReference>
<proteinExistence type="predicted"/>
<evidence type="ECO:0000313" key="2">
    <source>
        <dbReference type="EMBL" id="KAJ5203826.1"/>
    </source>
</evidence>
<evidence type="ECO:0000313" key="3">
    <source>
        <dbReference type="Proteomes" id="UP001150904"/>
    </source>
</evidence>